<gene>
    <name evidence="1" type="ORF">C1H46_017734</name>
</gene>
<dbReference type="Proteomes" id="UP000315295">
    <property type="component" value="Unassembled WGS sequence"/>
</dbReference>
<accession>A0A540ME06</accession>
<keyword evidence="2" id="KW-1185">Reference proteome</keyword>
<comment type="caution">
    <text evidence="1">The sequence shown here is derived from an EMBL/GenBank/DDBJ whole genome shotgun (WGS) entry which is preliminary data.</text>
</comment>
<dbReference type="AlphaFoldDB" id="A0A540ME06"/>
<evidence type="ECO:0000313" key="2">
    <source>
        <dbReference type="Proteomes" id="UP000315295"/>
    </source>
</evidence>
<protein>
    <submittedName>
        <fullName evidence="1">Uncharacterized protein</fullName>
    </submittedName>
</protein>
<organism evidence="1 2">
    <name type="scientific">Malus baccata</name>
    <name type="common">Siberian crab apple</name>
    <name type="synonym">Pyrus baccata</name>
    <dbReference type="NCBI Taxonomy" id="106549"/>
    <lineage>
        <taxon>Eukaryota</taxon>
        <taxon>Viridiplantae</taxon>
        <taxon>Streptophyta</taxon>
        <taxon>Embryophyta</taxon>
        <taxon>Tracheophyta</taxon>
        <taxon>Spermatophyta</taxon>
        <taxon>Magnoliopsida</taxon>
        <taxon>eudicotyledons</taxon>
        <taxon>Gunneridae</taxon>
        <taxon>Pentapetalae</taxon>
        <taxon>rosids</taxon>
        <taxon>fabids</taxon>
        <taxon>Rosales</taxon>
        <taxon>Rosaceae</taxon>
        <taxon>Amygdaloideae</taxon>
        <taxon>Maleae</taxon>
        <taxon>Malus</taxon>
    </lineage>
</organism>
<name>A0A540ME06_MALBA</name>
<sequence length="138" mass="15393">MQFVGVNNGSHKVCISEIPKSSLINSTATHSKACILEIPHLIIHGRPADFGSQVRFFAAPVQFQTNTKKEEQSMSGLRLNEKITAEFVRLVLDEVESNDFPRILDTRSSLSVTDSFLLLPLESRALHLFPPPNTLLIH</sequence>
<reference evidence="1 2" key="1">
    <citation type="journal article" date="2019" name="G3 (Bethesda)">
        <title>Sequencing of a Wild Apple (Malus baccata) Genome Unravels the Differences Between Cultivated and Wild Apple Species Regarding Disease Resistance and Cold Tolerance.</title>
        <authorList>
            <person name="Chen X."/>
        </authorList>
    </citation>
    <scope>NUCLEOTIDE SEQUENCE [LARGE SCALE GENOMIC DNA]</scope>
    <source>
        <strain evidence="2">cv. Shandingzi</strain>
        <tissue evidence="1">Leaves</tissue>
    </source>
</reference>
<proteinExistence type="predicted"/>
<evidence type="ECO:0000313" key="1">
    <source>
        <dbReference type="EMBL" id="TQD96659.1"/>
    </source>
</evidence>
<dbReference type="STRING" id="106549.A0A540ME06"/>
<dbReference type="EMBL" id="VIEB01000288">
    <property type="protein sequence ID" value="TQD96659.1"/>
    <property type="molecule type" value="Genomic_DNA"/>
</dbReference>